<dbReference type="GO" id="GO:0005634">
    <property type="term" value="C:nucleus"/>
    <property type="evidence" value="ECO:0007669"/>
    <property type="project" value="UniProtKB-SubCell"/>
</dbReference>
<dbReference type="Proteomes" id="UP001328107">
    <property type="component" value="Unassembled WGS sequence"/>
</dbReference>
<keyword evidence="10" id="KW-1185">Reference proteome</keyword>
<keyword evidence="3" id="KW-0677">Repeat</keyword>
<dbReference type="InterPro" id="IPR013087">
    <property type="entry name" value="Znf_C2H2_type"/>
</dbReference>
<dbReference type="GO" id="GO:1990837">
    <property type="term" value="F:sequence-specific double-stranded DNA binding"/>
    <property type="evidence" value="ECO:0007669"/>
    <property type="project" value="UniProtKB-ARBA"/>
</dbReference>
<evidence type="ECO:0000256" key="5">
    <source>
        <dbReference type="ARBA" id="ARBA00022833"/>
    </source>
</evidence>
<feature type="domain" description="C2H2-type" evidence="8">
    <location>
        <begin position="202"/>
        <end position="230"/>
    </location>
</feature>
<evidence type="ECO:0000256" key="3">
    <source>
        <dbReference type="ARBA" id="ARBA00022737"/>
    </source>
</evidence>
<dbReference type="PROSITE" id="PS00028">
    <property type="entry name" value="ZINC_FINGER_C2H2_1"/>
    <property type="match status" value="3"/>
</dbReference>
<dbReference type="FunFam" id="3.30.160.60:FF:000303">
    <property type="entry name" value="Zinc finger protein 41"/>
    <property type="match status" value="1"/>
</dbReference>
<dbReference type="Pfam" id="PF13465">
    <property type="entry name" value="zf-H2C2_2"/>
    <property type="match status" value="1"/>
</dbReference>
<feature type="non-terminal residue" evidence="9">
    <location>
        <position position="1"/>
    </location>
</feature>
<feature type="domain" description="C2H2-type" evidence="8">
    <location>
        <begin position="298"/>
        <end position="325"/>
    </location>
</feature>
<dbReference type="Gene3D" id="3.30.160.60">
    <property type="entry name" value="Classic Zinc Finger"/>
    <property type="match status" value="4"/>
</dbReference>
<reference evidence="10" key="1">
    <citation type="submission" date="2022-10" db="EMBL/GenBank/DDBJ databases">
        <title>Genome assembly of Pristionchus species.</title>
        <authorList>
            <person name="Yoshida K."/>
            <person name="Sommer R.J."/>
        </authorList>
    </citation>
    <scope>NUCLEOTIDE SEQUENCE [LARGE SCALE GENOMIC DNA]</scope>
    <source>
        <strain evidence="10">RS5460</strain>
    </source>
</reference>
<keyword evidence="5" id="KW-0862">Zinc</keyword>
<gene>
    <name evidence="9" type="ORF">PMAYCL1PPCAC_20060</name>
</gene>
<name>A0AAN5CSR0_9BILA</name>
<feature type="domain" description="C2H2-type" evidence="8">
    <location>
        <begin position="174"/>
        <end position="201"/>
    </location>
</feature>
<dbReference type="PANTHER" id="PTHR24394:SF44">
    <property type="entry name" value="ZINC FINGER PROTEIN 271-LIKE"/>
    <property type="match status" value="1"/>
</dbReference>
<evidence type="ECO:0000256" key="2">
    <source>
        <dbReference type="ARBA" id="ARBA00022723"/>
    </source>
</evidence>
<protein>
    <recommendedName>
        <fullName evidence="8">C2H2-type domain-containing protein</fullName>
    </recommendedName>
</protein>
<evidence type="ECO:0000256" key="6">
    <source>
        <dbReference type="ARBA" id="ARBA00023242"/>
    </source>
</evidence>
<dbReference type="GO" id="GO:0008270">
    <property type="term" value="F:zinc ion binding"/>
    <property type="evidence" value="ECO:0007669"/>
    <property type="project" value="UniProtKB-KW"/>
</dbReference>
<dbReference type="PANTHER" id="PTHR24394">
    <property type="entry name" value="ZINC FINGER PROTEIN"/>
    <property type="match status" value="1"/>
</dbReference>
<dbReference type="InterPro" id="IPR036236">
    <property type="entry name" value="Znf_C2H2_sf"/>
</dbReference>
<dbReference type="GO" id="GO:0000981">
    <property type="term" value="F:DNA-binding transcription factor activity, RNA polymerase II-specific"/>
    <property type="evidence" value="ECO:0007669"/>
    <property type="project" value="TreeGrafter"/>
</dbReference>
<dbReference type="PROSITE" id="PS50157">
    <property type="entry name" value="ZINC_FINGER_C2H2_2"/>
    <property type="match status" value="3"/>
</dbReference>
<evidence type="ECO:0000259" key="8">
    <source>
        <dbReference type="PROSITE" id="PS50157"/>
    </source>
</evidence>
<evidence type="ECO:0000313" key="9">
    <source>
        <dbReference type="EMBL" id="GMR49865.1"/>
    </source>
</evidence>
<comment type="caution">
    <text evidence="9">The sequence shown here is derived from an EMBL/GenBank/DDBJ whole genome shotgun (WGS) entry which is preliminary data.</text>
</comment>
<sequence length="347" mass="40571">RVTTTEFMTSKMNQWHSRANRYIIRLTSSRKNLLPMWLLTQQLSSKKNQWTSRMSRLIITPHTLSQFAICTVHRPERLVHSIGSRKLKKEVSRTCVLCRNRTNRWVYSPIFPSSYISRFFNELIELTPQQRAGSEFYIDNNIRTLICTKHVKRPVTKENNGNTLPTCGASEKSHLCSECGKKLSSKYALKIHMLVHSDKKPFKCPHCDLFFRTKINRRYHIKTVHQETKACEKALHDIATSNEMKEDSSKDEPIDDWGDIKQEEPIADIFCPSTGTSHPFELSTSMEMKRNDASYKLFSCLECGKKLSDNRSLRNHMRIHSGEKPYPCPHCDKSFRDVFIRNQHFRN</sequence>
<dbReference type="SMART" id="SM00355">
    <property type="entry name" value="ZnF_C2H2"/>
    <property type="match status" value="4"/>
</dbReference>
<evidence type="ECO:0000256" key="1">
    <source>
        <dbReference type="ARBA" id="ARBA00004123"/>
    </source>
</evidence>
<dbReference type="SUPFAM" id="SSF57667">
    <property type="entry name" value="beta-beta-alpha zinc fingers"/>
    <property type="match status" value="2"/>
</dbReference>
<proteinExistence type="predicted"/>
<keyword evidence="6" id="KW-0539">Nucleus</keyword>
<accession>A0AAN5CSR0</accession>
<comment type="subcellular location">
    <subcellularLocation>
        <location evidence="1">Nucleus</location>
    </subcellularLocation>
</comment>
<dbReference type="FunFam" id="3.30.160.60:FF:000100">
    <property type="entry name" value="Zinc finger 45-like"/>
    <property type="match status" value="1"/>
</dbReference>
<keyword evidence="2" id="KW-0479">Metal-binding</keyword>
<feature type="non-terminal residue" evidence="9">
    <location>
        <position position="347"/>
    </location>
</feature>
<evidence type="ECO:0000256" key="7">
    <source>
        <dbReference type="PROSITE-ProRule" id="PRU00042"/>
    </source>
</evidence>
<dbReference type="FunFam" id="3.30.160.60:FF:002343">
    <property type="entry name" value="Zinc finger protein 33A"/>
    <property type="match status" value="1"/>
</dbReference>
<dbReference type="AlphaFoldDB" id="A0AAN5CSR0"/>
<dbReference type="EMBL" id="BTRK01000004">
    <property type="protein sequence ID" value="GMR49865.1"/>
    <property type="molecule type" value="Genomic_DNA"/>
</dbReference>
<dbReference type="Pfam" id="PF00096">
    <property type="entry name" value="zf-C2H2"/>
    <property type="match status" value="2"/>
</dbReference>
<evidence type="ECO:0000256" key="4">
    <source>
        <dbReference type="ARBA" id="ARBA00022771"/>
    </source>
</evidence>
<organism evidence="9 10">
    <name type="scientific">Pristionchus mayeri</name>
    <dbReference type="NCBI Taxonomy" id="1317129"/>
    <lineage>
        <taxon>Eukaryota</taxon>
        <taxon>Metazoa</taxon>
        <taxon>Ecdysozoa</taxon>
        <taxon>Nematoda</taxon>
        <taxon>Chromadorea</taxon>
        <taxon>Rhabditida</taxon>
        <taxon>Rhabditina</taxon>
        <taxon>Diplogasteromorpha</taxon>
        <taxon>Diplogasteroidea</taxon>
        <taxon>Neodiplogasteridae</taxon>
        <taxon>Pristionchus</taxon>
    </lineage>
</organism>
<evidence type="ECO:0000313" key="10">
    <source>
        <dbReference type="Proteomes" id="UP001328107"/>
    </source>
</evidence>
<keyword evidence="4 7" id="KW-0863">Zinc-finger</keyword>